<evidence type="ECO:0000313" key="2">
    <source>
        <dbReference type="Proteomes" id="UP001341840"/>
    </source>
</evidence>
<organism evidence="1 2">
    <name type="scientific">Stylosanthes scabra</name>
    <dbReference type="NCBI Taxonomy" id="79078"/>
    <lineage>
        <taxon>Eukaryota</taxon>
        <taxon>Viridiplantae</taxon>
        <taxon>Streptophyta</taxon>
        <taxon>Embryophyta</taxon>
        <taxon>Tracheophyta</taxon>
        <taxon>Spermatophyta</taxon>
        <taxon>Magnoliopsida</taxon>
        <taxon>eudicotyledons</taxon>
        <taxon>Gunneridae</taxon>
        <taxon>Pentapetalae</taxon>
        <taxon>rosids</taxon>
        <taxon>fabids</taxon>
        <taxon>Fabales</taxon>
        <taxon>Fabaceae</taxon>
        <taxon>Papilionoideae</taxon>
        <taxon>50 kb inversion clade</taxon>
        <taxon>dalbergioids sensu lato</taxon>
        <taxon>Dalbergieae</taxon>
        <taxon>Pterocarpus clade</taxon>
        <taxon>Stylosanthes</taxon>
    </lineage>
</organism>
<gene>
    <name evidence="1" type="ORF">PIB30_082457</name>
</gene>
<sequence>MARNLGTSGSQYIMNKYLKRMGNIVYRRVPGKPEISLKFLYRDFGQSFQLVCHFPDVFLYMEETFLVSTKLPLDGCRATGARLSGALRLVEITTFAPSFLIETQGYHQLVPHIDFSNNFVISIHVISDGFHNSLLHTKQSRERKPDVREPSNGPCGQVVEPVHCRAI</sequence>
<dbReference type="Proteomes" id="UP001341840">
    <property type="component" value="Unassembled WGS sequence"/>
</dbReference>
<evidence type="ECO:0000313" key="1">
    <source>
        <dbReference type="EMBL" id="MED6200160.1"/>
    </source>
</evidence>
<keyword evidence="2" id="KW-1185">Reference proteome</keyword>
<reference evidence="1 2" key="1">
    <citation type="journal article" date="2023" name="Plants (Basel)">
        <title>Bridging the Gap: Combining Genomics and Transcriptomics Approaches to Understand Stylosanthes scabra, an Orphan Legume from the Brazilian Caatinga.</title>
        <authorList>
            <person name="Ferreira-Neto J.R.C."/>
            <person name="da Silva M.D."/>
            <person name="Binneck E."/>
            <person name="de Melo N.F."/>
            <person name="da Silva R.H."/>
            <person name="de Melo A.L.T.M."/>
            <person name="Pandolfi V."/>
            <person name="Bustamante F.O."/>
            <person name="Brasileiro-Vidal A.C."/>
            <person name="Benko-Iseppon A.M."/>
        </authorList>
    </citation>
    <scope>NUCLEOTIDE SEQUENCE [LARGE SCALE GENOMIC DNA]</scope>
    <source>
        <tissue evidence="1">Leaves</tissue>
    </source>
</reference>
<protein>
    <submittedName>
        <fullName evidence="1">Uncharacterized protein</fullName>
    </submittedName>
</protein>
<accession>A0ABU6XRU6</accession>
<dbReference type="EMBL" id="JASCZI010212717">
    <property type="protein sequence ID" value="MED6200160.1"/>
    <property type="molecule type" value="Genomic_DNA"/>
</dbReference>
<comment type="caution">
    <text evidence="1">The sequence shown here is derived from an EMBL/GenBank/DDBJ whole genome shotgun (WGS) entry which is preliminary data.</text>
</comment>
<proteinExistence type="predicted"/>
<name>A0ABU6XRU6_9FABA</name>